<comment type="caution">
    <text evidence="3">The sequence shown here is derived from an EMBL/GenBank/DDBJ whole genome shotgun (WGS) entry which is preliminary data.</text>
</comment>
<dbReference type="Pfam" id="PF18962">
    <property type="entry name" value="Por_Secre_tail"/>
    <property type="match status" value="1"/>
</dbReference>
<protein>
    <submittedName>
        <fullName evidence="3">T9SS type A sorting domain-containing protein</fullName>
    </submittedName>
</protein>
<dbReference type="InterPro" id="IPR025667">
    <property type="entry name" value="SprB_repeat"/>
</dbReference>
<gene>
    <name evidence="3" type="ORF">L0U88_08855</name>
</gene>
<feature type="signal peptide" evidence="1">
    <location>
        <begin position="1"/>
        <end position="24"/>
    </location>
</feature>
<dbReference type="InterPro" id="IPR013783">
    <property type="entry name" value="Ig-like_fold"/>
</dbReference>
<dbReference type="NCBIfam" id="TIGR04183">
    <property type="entry name" value="Por_Secre_tail"/>
    <property type="match status" value="1"/>
</dbReference>
<feature type="chain" id="PRO_5046352754" evidence="1">
    <location>
        <begin position="25"/>
        <end position="1305"/>
    </location>
</feature>
<dbReference type="RefSeq" id="WP_234865686.1">
    <property type="nucleotide sequence ID" value="NZ_JAKEVY010000002.1"/>
</dbReference>
<sequence>MKKLYLFLSLLLNLIFYQVGWSQACTLTINSAVPQESRCRATGSITVAASGGSGNYNYRVTGPLSTPYTSSTTISGLSAGTYTVLVQDVTTNCVAELQNIVIPGTYEDPRFNLSKTDETCLNASNGTITVNNQTGGRAPYTFTIVAPSPAGVGTSNSSGVFTGLPGGEYAIELKDSCGGIQTRRINVLAYDWWIENHSGARVNCRDANFELRLRDSRGNSNTSSSVFDTFQYGVVNSPGDTSWYSSYQFTYDLESRRSVRLVAKDACGNVRGVNWSDNSIPSVANVVATSFQSCNSFTATITGQTNLTNPTYCLFNSSNVQIACNTTGIFPGIQEGTYSITVRDDCFDTTITRNFVLAQPVLSLNPNVSLNRVSCDQVSASVSGLVNFTNPNFCLFNSAGVQLACNTTGSFPNLANGSYCIEVKDGCYDTTITRCFSVEPLIPSVAASVTVSDPQCDNVDVSISGQTNLTNPQFCLFDQAGVQIACNTTGSFGNIPYGNYCMRITNDAACYDTTIERCFTVLPIPPSVNSQLDVVRNCSTIDLSIGGQTNLTNPQYCLYDAANTLIGCNTTGVFPGLPYGSYCMDIRNDVNCYDTTIRRCITVTPNIPSVGSLQVGSRGCTGFTMSLNGLTNLSNPLFRLKNSSGTVIGTNTNGVFSNVPYGTYCMEVQNDPACYDTLITRCMTVTQNIPNAGSARAFNRTCTGFNAEIQWVSNFSSPTYTLRDSANNVVASNTTGRFFNLPYGSYCIGIRDNCYDTTITRCLEVRRSSPGISLLAQPSCVFNKTNIRVTASNGFAPYTINVYTPEDSLVATVTSWSTTLWANELDMLPGGQQYRVELTDNCGSATSSNVTPVMSTFNSDLQVTAKCPSGVNQNGSSELTVTVSSNLGIISPVIIRKDGNVVNMPYNTGSVAVYKWMDLEPATYVIQYNLPGSCNNKGYDTVVVGAYQYPQLDKSASYQCDNNSFSVGANVTGGAPPFMYEIIGSVPAAPSIVAPPQASPVFNINNGSSYSLVRLRVVDYCGNATLNDVSVLPLQNIVVTAQSDCYYTDVTLSVPVFPNASYEWYQKLSDTDSVLVSTDREYMIPYLEPDGIGEYVSKVSVNNGCLIRLSYYNVTGNCGGVLSDKIKLNGKTIRKAHQLTWNHLQSGDIVRYQVERLHPVTNEFQVIGEVNVTGNRAGTQFSYTDDRLTGPLHQYRIKAIDKSGRVSYSNLVKLKAEASAVLPIRIYPNPVKDVVNIAFQANQPGLYQLDLMNVAGQVLYQTQKAVGGPVTVTLERKVSMKPGVYFLKVRNTETGVETIEKLLFQ</sequence>
<organism evidence="3 4">
    <name type="scientific">Flavihumibacter fluminis</name>
    <dbReference type="NCBI Taxonomy" id="2909236"/>
    <lineage>
        <taxon>Bacteria</taxon>
        <taxon>Pseudomonadati</taxon>
        <taxon>Bacteroidota</taxon>
        <taxon>Chitinophagia</taxon>
        <taxon>Chitinophagales</taxon>
        <taxon>Chitinophagaceae</taxon>
        <taxon>Flavihumibacter</taxon>
    </lineage>
</organism>
<feature type="domain" description="Secretion system C-terminal sorting" evidence="2">
    <location>
        <begin position="1226"/>
        <end position="1294"/>
    </location>
</feature>
<evidence type="ECO:0000313" key="4">
    <source>
        <dbReference type="Proteomes" id="UP001200145"/>
    </source>
</evidence>
<evidence type="ECO:0000259" key="2">
    <source>
        <dbReference type="Pfam" id="PF18962"/>
    </source>
</evidence>
<evidence type="ECO:0000256" key="1">
    <source>
        <dbReference type="SAM" id="SignalP"/>
    </source>
</evidence>
<keyword evidence="1" id="KW-0732">Signal</keyword>
<dbReference type="Pfam" id="PF13573">
    <property type="entry name" value="SprB"/>
    <property type="match status" value="2"/>
</dbReference>
<name>A0ABS9BGB3_9BACT</name>
<keyword evidence="4" id="KW-1185">Reference proteome</keyword>
<reference evidence="3 4" key="1">
    <citation type="submission" date="2022-01" db="EMBL/GenBank/DDBJ databases">
        <title>Flavihumibacter sp. nov., isolated from sediment of a river.</title>
        <authorList>
            <person name="Liu H."/>
        </authorList>
    </citation>
    <scope>NUCLEOTIDE SEQUENCE [LARGE SCALE GENOMIC DNA]</scope>
    <source>
        <strain evidence="3 4">RY-1</strain>
    </source>
</reference>
<dbReference type="Gene3D" id="2.60.40.10">
    <property type="entry name" value="Immunoglobulins"/>
    <property type="match status" value="1"/>
</dbReference>
<dbReference type="PROSITE" id="PS51257">
    <property type="entry name" value="PROKAR_LIPOPROTEIN"/>
    <property type="match status" value="1"/>
</dbReference>
<dbReference type="EMBL" id="JAKEVY010000002">
    <property type="protein sequence ID" value="MCF1714733.1"/>
    <property type="molecule type" value="Genomic_DNA"/>
</dbReference>
<accession>A0ABS9BGB3</accession>
<proteinExistence type="predicted"/>
<dbReference type="Proteomes" id="UP001200145">
    <property type="component" value="Unassembled WGS sequence"/>
</dbReference>
<dbReference type="InterPro" id="IPR026444">
    <property type="entry name" value="Secre_tail"/>
</dbReference>
<evidence type="ECO:0000313" key="3">
    <source>
        <dbReference type="EMBL" id="MCF1714733.1"/>
    </source>
</evidence>